<dbReference type="PANTHER" id="PTHR48133:SF2">
    <property type="entry name" value="EXPANSIN-LIKE EG45 DOMAIN-CONTAINING PROTEIN"/>
    <property type="match status" value="1"/>
</dbReference>
<dbReference type="EnsemblPlants" id="HORVU.MOREX.r3.1HG0044630.1">
    <property type="protein sequence ID" value="HORVU.MOREX.r3.1HG0044630.1"/>
    <property type="gene ID" value="HORVU.MOREX.r3.1HG0044630"/>
</dbReference>
<proteinExistence type="predicted"/>
<accession>A0A8I6W5P4</accession>
<dbReference type="Proteomes" id="UP000011116">
    <property type="component" value="Chromosome 1H"/>
</dbReference>
<dbReference type="Gramene" id="HORVU.MOREX.r3.1HG0044630.1">
    <property type="protein sequence ID" value="HORVU.MOREX.r3.1HG0044630.1"/>
    <property type="gene ID" value="HORVU.MOREX.r3.1HG0044630"/>
</dbReference>
<evidence type="ECO:0000313" key="2">
    <source>
        <dbReference type="Proteomes" id="UP000011116"/>
    </source>
</evidence>
<name>A0A8I6W5P4_HORVV</name>
<dbReference type="AlphaFoldDB" id="A0A8I6W5P4"/>
<evidence type="ECO:0000313" key="1">
    <source>
        <dbReference type="EnsemblPlants" id="HORVU.MOREX.r3.1HG0044630.1"/>
    </source>
</evidence>
<reference evidence="1" key="3">
    <citation type="submission" date="2022-01" db="UniProtKB">
        <authorList>
            <consortium name="EnsemblPlants"/>
        </authorList>
    </citation>
    <scope>IDENTIFICATION</scope>
    <source>
        <strain evidence="1">subsp. vulgare</strain>
    </source>
</reference>
<reference evidence="2" key="1">
    <citation type="journal article" date="2012" name="Nature">
        <title>A physical, genetic and functional sequence assembly of the barley genome.</title>
        <authorList>
            <consortium name="The International Barley Genome Sequencing Consortium"/>
            <person name="Mayer K.F."/>
            <person name="Waugh R."/>
            <person name="Brown J.W."/>
            <person name="Schulman A."/>
            <person name="Langridge P."/>
            <person name="Platzer M."/>
            <person name="Fincher G.B."/>
            <person name="Muehlbauer G.J."/>
            <person name="Sato K."/>
            <person name="Close T.J."/>
            <person name="Wise R.P."/>
            <person name="Stein N."/>
        </authorList>
    </citation>
    <scope>NUCLEOTIDE SEQUENCE [LARGE SCALE GENOMIC DNA]</scope>
    <source>
        <strain evidence="2">cv. Morex</strain>
    </source>
</reference>
<dbReference type="Gramene" id="HORVU.MOREX.r2.1HG0034600.1">
    <property type="protein sequence ID" value="HORVU.MOREX.r2.1HG0034600.1"/>
    <property type="gene ID" value="HORVU.MOREX.r2.1HG0034600"/>
</dbReference>
<protein>
    <submittedName>
        <fullName evidence="1">Uncharacterized protein</fullName>
    </submittedName>
</protein>
<sequence length="100" mass="11517">MFVGMASSGSILRPSCANREDMLNKWKEETLDKMKDKDLKTPPCWCGDVCKVKVSTDRKKSWTKGRRYFMCPNHACDRRNPCNAYDLPRHPLLRASISHG</sequence>
<keyword evidence="2" id="KW-1185">Reference proteome</keyword>
<organism evidence="1 2">
    <name type="scientific">Hordeum vulgare subsp. vulgare</name>
    <name type="common">Domesticated barley</name>
    <dbReference type="NCBI Taxonomy" id="112509"/>
    <lineage>
        <taxon>Eukaryota</taxon>
        <taxon>Viridiplantae</taxon>
        <taxon>Streptophyta</taxon>
        <taxon>Embryophyta</taxon>
        <taxon>Tracheophyta</taxon>
        <taxon>Spermatophyta</taxon>
        <taxon>Magnoliopsida</taxon>
        <taxon>Liliopsida</taxon>
        <taxon>Poales</taxon>
        <taxon>Poaceae</taxon>
        <taxon>BOP clade</taxon>
        <taxon>Pooideae</taxon>
        <taxon>Triticodae</taxon>
        <taxon>Triticeae</taxon>
        <taxon>Hordeinae</taxon>
        <taxon>Hordeum</taxon>
    </lineage>
</organism>
<reference evidence="1" key="2">
    <citation type="submission" date="2020-10" db="EMBL/GenBank/DDBJ databases">
        <authorList>
            <person name="Scholz U."/>
            <person name="Mascher M."/>
            <person name="Fiebig A."/>
        </authorList>
    </citation>
    <scope>NUCLEOTIDE SEQUENCE [LARGE SCALE GENOMIC DNA]</scope>
    <source>
        <strain evidence="1">cv. Morex</strain>
    </source>
</reference>
<dbReference type="PANTHER" id="PTHR48133">
    <property type="entry name" value="GRF-TYPE DOMAIN-CONTAINING PROTEIN"/>
    <property type="match status" value="1"/>
</dbReference>